<feature type="region of interest" description="Disordered" evidence="1">
    <location>
        <begin position="618"/>
        <end position="637"/>
    </location>
</feature>
<feature type="compositionally biased region" description="Acidic residues" evidence="1">
    <location>
        <begin position="533"/>
        <end position="574"/>
    </location>
</feature>
<gene>
    <name evidence="2" type="ORF">HBR001_LOCUS494</name>
</gene>
<proteinExistence type="predicted"/>
<feature type="region of interest" description="Disordered" evidence="1">
    <location>
        <begin position="364"/>
        <end position="393"/>
    </location>
</feature>
<feature type="compositionally biased region" description="Low complexity" evidence="1">
    <location>
        <begin position="75"/>
        <end position="88"/>
    </location>
</feature>
<sequence>MTIFSLFARDRAMSSGSLPPASPVSSAASSAVTARDDDALSVASGFFSDVDDADEVDCASDDAVAGAADDDDNSATDTATASDEGAASVETTGSANSTAGADLHRLCTMGSTNLPAGAGLTDPMHTDGIGNDVAQGVTGVDDTVHAVHDDTFQDDQDILFQDGIHDDGIDTCPDFDDSIFDPTLLVPATDDCPVFDTANCETDLPVPDALPGHVQVTSNNDQASHVQDAANSPVQDQVSAARVATSTRLALVPGSTSEPPGSRQPVDTTVAATSLATDVPAAPSLATLSVFAHNAAVFRCIACSFAAPQLAELRAHRHRKNRGTVFTDVFHSGCTCAMSFAQRAAATRHSLHCGTAQTARCDATSTPQLQQQQHTEDTPATGGGPTVTRRNPLPDLATLLTSSSRPWLAARSRLRVSLIRTDTQDSSGTSTQHVTVLTGCKRRRLNPSLVPDQDQDIDMDHLDAAPVDDFLLRMMAYAPNTTSASPKHTHFQQPLIVPSSAVPVIFTLPRHDEENQDVATGVTEDLDDHKDDDLDDNNDDFDIITDDKDENDDENDGNDDEHVDNGNDDDDDGATDTAAADDVTPSEVTLPQDPDVAMPDPDPESAAWTMFFDGAFRPRSRQHGAGAGAGATLFKAQ</sequence>
<evidence type="ECO:0000313" key="2">
    <source>
        <dbReference type="EMBL" id="CAI5710586.1"/>
    </source>
</evidence>
<dbReference type="EMBL" id="CANTFL010000068">
    <property type="protein sequence ID" value="CAI5710586.1"/>
    <property type="molecule type" value="Genomic_DNA"/>
</dbReference>
<reference evidence="2" key="1">
    <citation type="submission" date="2022-12" db="EMBL/GenBank/DDBJ databases">
        <authorList>
            <person name="Webb A."/>
        </authorList>
    </citation>
    <scope>NUCLEOTIDE SEQUENCE</scope>
    <source>
        <strain evidence="2">Hp1</strain>
    </source>
</reference>
<accession>A0AAV0T1E1</accession>
<feature type="region of interest" description="Disordered" evidence="1">
    <location>
        <begin position="64"/>
        <end position="97"/>
    </location>
</feature>
<feature type="compositionally biased region" description="Polar residues" evidence="1">
    <location>
        <begin position="364"/>
        <end position="373"/>
    </location>
</feature>
<feature type="compositionally biased region" description="Low complexity" evidence="1">
    <location>
        <begin position="14"/>
        <end position="31"/>
    </location>
</feature>
<protein>
    <recommendedName>
        <fullName evidence="4">C2H2-type domain-containing protein</fullName>
    </recommendedName>
</protein>
<keyword evidence="3" id="KW-1185">Reference proteome</keyword>
<dbReference type="AlphaFoldDB" id="A0AAV0T1E1"/>
<comment type="caution">
    <text evidence="2">The sequence shown here is derived from an EMBL/GenBank/DDBJ whole genome shotgun (WGS) entry which is preliminary data.</text>
</comment>
<organism evidence="2 3">
    <name type="scientific">Hyaloperonospora brassicae</name>
    <name type="common">Brassica downy mildew</name>
    <name type="synonym">Peronospora brassicae</name>
    <dbReference type="NCBI Taxonomy" id="162125"/>
    <lineage>
        <taxon>Eukaryota</taxon>
        <taxon>Sar</taxon>
        <taxon>Stramenopiles</taxon>
        <taxon>Oomycota</taxon>
        <taxon>Peronosporomycetes</taxon>
        <taxon>Peronosporales</taxon>
        <taxon>Peronosporaceae</taxon>
        <taxon>Hyaloperonospora</taxon>
    </lineage>
</organism>
<evidence type="ECO:0008006" key="4">
    <source>
        <dbReference type="Google" id="ProtNLM"/>
    </source>
</evidence>
<evidence type="ECO:0000256" key="1">
    <source>
        <dbReference type="SAM" id="MobiDB-lite"/>
    </source>
</evidence>
<feature type="region of interest" description="Disordered" evidence="1">
    <location>
        <begin position="13"/>
        <end position="34"/>
    </location>
</feature>
<dbReference type="Proteomes" id="UP001162031">
    <property type="component" value="Unassembled WGS sequence"/>
</dbReference>
<evidence type="ECO:0000313" key="3">
    <source>
        <dbReference type="Proteomes" id="UP001162031"/>
    </source>
</evidence>
<name>A0AAV0T1E1_HYABA</name>
<feature type="region of interest" description="Disordered" evidence="1">
    <location>
        <begin position="523"/>
        <end position="608"/>
    </location>
</feature>